<evidence type="ECO:0000256" key="3">
    <source>
        <dbReference type="ARBA" id="ARBA00022475"/>
    </source>
</evidence>
<reference evidence="9 10" key="1">
    <citation type="submission" date="2017-02" db="EMBL/GenBank/DDBJ databases">
        <title>The new phylogeny of genus Mycobacterium.</title>
        <authorList>
            <person name="Tortoli E."/>
            <person name="Trovato A."/>
            <person name="Cirillo D.M."/>
        </authorList>
    </citation>
    <scope>NUCLEOTIDE SEQUENCE [LARGE SCALE GENOMIC DNA]</scope>
    <source>
        <strain evidence="9 10">DSM 44471</strain>
    </source>
</reference>
<feature type="transmembrane region" description="Helical" evidence="7">
    <location>
        <begin position="335"/>
        <end position="353"/>
    </location>
</feature>
<dbReference type="GO" id="GO:0005886">
    <property type="term" value="C:plasma membrane"/>
    <property type="evidence" value="ECO:0007669"/>
    <property type="project" value="UniProtKB-SubCell"/>
</dbReference>
<dbReference type="Gene3D" id="3.10.20.90">
    <property type="entry name" value="Phosphatidylinositol 3-kinase Catalytic Subunit, Chain A, domain 1"/>
    <property type="match status" value="1"/>
</dbReference>
<sequence length="452" mass="44357">MPASDPGLRRVSVHAGAAVADLALPAAVPVAVLIPSIVDILEGRGVDGPADPEARRYRLCRPGTPALDASATLAQNDIRDGAVLVLTESPTRPPVLRHDDAAEAVSATLETARPGSHARRDRTNRLAGAVAASLLTGIGALALTRNTLSTSVSGAAASAGAVALLGAMVAHRAYRDATAGLALSVIATAFAAVAGFSAVPGAPGIPNVLLAATAAAVASVLAMRVSGCGAVTLTAIACVALVIAGAALVGVLTAAPPHAVGSVAALASLGLIGVAARMSIALTGLSPRPASAAEPETADRLAGKAIRADSWLAGLLAAFSSSAAVGAIATVLAGAPRLSCIAFGALTGALLLLRARSVDAGKAPALVIAGIAVTATTFGVAALRMPEHGAWITALAATLAAAAIYLGFAAISLSPVARRGVEVLERLALVAMAPLTCWVCGLYGAVRGLSLT</sequence>
<comment type="subcellular location">
    <subcellularLocation>
        <location evidence="1">Cell membrane</location>
        <topology evidence="1">Multi-pass membrane protein</topology>
    </subcellularLocation>
</comment>
<dbReference type="PIRSF" id="PIRSF017804">
    <property type="entry name" value="Secretion_EccD1"/>
    <property type="match status" value="1"/>
</dbReference>
<dbReference type="EMBL" id="MVHR01000023">
    <property type="protein sequence ID" value="ORA71948.1"/>
    <property type="molecule type" value="Genomic_DNA"/>
</dbReference>
<feature type="transmembrane region" description="Helical" evidence="7">
    <location>
        <begin position="365"/>
        <end position="383"/>
    </location>
</feature>
<feature type="transmembrane region" description="Helical" evidence="7">
    <location>
        <begin position="389"/>
        <end position="411"/>
    </location>
</feature>
<dbReference type="InterPro" id="IPR006707">
    <property type="entry name" value="T7SS_EccD"/>
</dbReference>
<feature type="transmembrane region" description="Helical" evidence="7">
    <location>
        <begin position="230"/>
        <end position="253"/>
    </location>
</feature>
<gene>
    <name evidence="9" type="ORF">BST25_15775</name>
</gene>
<evidence type="ECO:0000313" key="9">
    <source>
        <dbReference type="EMBL" id="ORA71948.1"/>
    </source>
</evidence>
<keyword evidence="6 7" id="KW-0472">Membrane</keyword>
<keyword evidence="3" id="KW-1003">Cell membrane</keyword>
<feature type="transmembrane region" description="Helical" evidence="7">
    <location>
        <begin position="259"/>
        <end position="280"/>
    </location>
</feature>
<comment type="similarity">
    <text evidence="2">Belongs to the EccD/Snm4 family.</text>
</comment>
<dbReference type="Pfam" id="PF19053">
    <property type="entry name" value="EccD"/>
    <property type="match status" value="1"/>
</dbReference>
<feature type="transmembrane region" description="Helical" evidence="7">
    <location>
        <begin position="150"/>
        <end position="170"/>
    </location>
</feature>
<feature type="transmembrane region" description="Helical" evidence="7">
    <location>
        <begin position="126"/>
        <end position="144"/>
    </location>
</feature>
<keyword evidence="10" id="KW-1185">Reference proteome</keyword>
<feature type="transmembrane region" description="Helical" evidence="7">
    <location>
        <begin position="423"/>
        <end position="446"/>
    </location>
</feature>
<evidence type="ECO:0000256" key="1">
    <source>
        <dbReference type="ARBA" id="ARBA00004651"/>
    </source>
</evidence>
<dbReference type="InterPro" id="IPR024962">
    <property type="entry name" value="YukD-like"/>
</dbReference>
<evidence type="ECO:0000313" key="10">
    <source>
        <dbReference type="Proteomes" id="UP000192566"/>
    </source>
</evidence>
<protein>
    <submittedName>
        <fullName evidence="9">Type VII secretion integral membrane protein EccD</fullName>
    </submittedName>
</protein>
<evidence type="ECO:0000259" key="8">
    <source>
        <dbReference type="Pfam" id="PF19053"/>
    </source>
</evidence>
<name>A0A1X0DHU4_MYCHE</name>
<feature type="transmembrane region" description="Helical" evidence="7">
    <location>
        <begin position="177"/>
        <end position="199"/>
    </location>
</feature>
<feature type="domain" description="EccD-like transmembrane" evidence="8">
    <location>
        <begin position="125"/>
        <end position="449"/>
    </location>
</feature>
<evidence type="ECO:0000256" key="4">
    <source>
        <dbReference type="ARBA" id="ARBA00022692"/>
    </source>
</evidence>
<dbReference type="AlphaFoldDB" id="A0A1X0DHU4"/>
<dbReference type="STRING" id="53376.BST25_15775"/>
<evidence type="ECO:0000256" key="7">
    <source>
        <dbReference type="SAM" id="Phobius"/>
    </source>
</evidence>
<keyword evidence="5 7" id="KW-1133">Transmembrane helix</keyword>
<dbReference type="Proteomes" id="UP000192566">
    <property type="component" value="Unassembled WGS sequence"/>
</dbReference>
<comment type="caution">
    <text evidence="9">The sequence shown here is derived from an EMBL/GenBank/DDBJ whole genome shotgun (WGS) entry which is preliminary data.</text>
</comment>
<dbReference type="NCBIfam" id="TIGR03920">
    <property type="entry name" value="T7SS_EccD"/>
    <property type="match status" value="1"/>
</dbReference>
<evidence type="ECO:0000256" key="6">
    <source>
        <dbReference type="ARBA" id="ARBA00023136"/>
    </source>
</evidence>
<evidence type="ECO:0000256" key="5">
    <source>
        <dbReference type="ARBA" id="ARBA00022989"/>
    </source>
</evidence>
<organism evidence="9 10">
    <name type="scientific">Mycobacterium heidelbergense</name>
    <dbReference type="NCBI Taxonomy" id="53376"/>
    <lineage>
        <taxon>Bacteria</taxon>
        <taxon>Bacillati</taxon>
        <taxon>Actinomycetota</taxon>
        <taxon>Actinomycetes</taxon>
        <taxon>Mycobacteriales</taxon>
        <taxon>Mycobacteriaceae</taxon>
        <taxon>Mycobacterium</taxon>
        <taxon>Mycobacterium simiae complex</taxon>
    </lineage>
</organism>
<feature type="transmembrane region" description="Helical" evidence="7">
    <location>
        <begin position="310"/>
        <end position="329"/>
    </location>
</feature>
<evidence type="ECO:0000256" key="2">
    <source>
        <dbReference type="ARBA" id="ARBA00006162"/>
    </source>
</evidence>
<dbReference type="RefSeq" id="WP_083075113.1">
    <property type="nucleotide sequence ID" value="NZ_AP022615.1"/>
</dbReference>
<dbReference type="Pfam" id="PF08817">
    <property type="entry name" value="YukD"/>
    <property type="match status" value="1"/>
</dbReference>
<dbReference type="InterPro" id="IPR044049">
    <property type="entry name" value="EccD_transm"/>
</dbReference>
<accession>A0A1X0DHU4</accession>
<proteinExistence type="inferred from homology"/>
<keyword evidence="4 7" id="KW-0812">Transmembrane</keyword>